<evidence type="ECO:0000313" key="5">
    <source>
        <dbReference type="EMBL" id="KFX06852.1"/>
    </source>
</evidence>
<comment type="caution">
    <text evidence="5">The sequence shown here is derived from an EMBL/GenBank/DDBJ whole genome shotgun (WGS) entry which is preliminary data.</text>
</comment>
<gene>
    <name evidence="6" type="ORF">JV35_17480</name>
    <name evidence="5" type="ORF">KP22_01815</name>
</gene>
<dbReference type="AlphaFoldDB" id="A0A093RUL6"/>
<reference evidence="7 8" key="1">
    <citation type="submission" date="2014-08" db="EMBL/GenBank/DDBJ databases">
        <title>Genome sequences of NCPPB Pectobacterium isolates.</title>
        <authorList>
            <person name="Glover R.H."/>
            <person name="Sapp M."/>
            <person name="Elphinstone J."/>
        </authorList>
    </citation>
    <scope>NUCLEOTIDE SEQUENCE [LARGE SCALE GENOMIC DNA]</scope>
    <source>
        <strain evidence="6 7">NCPPB 2793</strain>
        <strain evidence="5 8">NCPPB 2795</strain>
    </source>
</reference>
<accession>A0A093RUL6</accession>
<keyword evidence="2" id="KW-0119">Carbohydrate metabolism</keyword>
<dbReference type="GO" id="GO:0030570">
    <property type="term" value="F:pectate lyase activity"/>
    <property type="evidence" value="ECO:0007669"/>
    <property type="project" value="InterPro"/>
</dbReference>
<evidence type="ECO:0000256" key="2">
    <source>
        <dbReference type="RuleBase" id="RU361173"/>
    </source>
</evidence>
<evidence type="ECO:0000313" key="8">
    <source>
        <dbReference type="Proteomes" id="UP000032874"/>
    </source>
</evidence>
<evidence type="ECO:0000259" key="4">
    <source>
        <dbReference type="SMART" id="SM00656"/>
    </source>
</evidence>
<keyword evidence="2" id="KW-0964">Secreted</keyword>
<keyword evidence="7" id="KW-1185">Reference proteome</keyword>
<keyword evidence="2" id="KW-0624">Polysaccharide degradation</keyword>
<dbReference type="GO" id="GO:0005576">
    <property type="term" value="C:extracellular region"/>
    <property type="evidence" value="ECO:0007669"/>
    <property type="project" value="UniProtKB-SubCell"/>
</dbReference>
<protein>
    <submittedName>
        <fullName evidence="5">Pectate lyase</fullName>
    </submittedName>
</protein>
<dbReference type="SMART" id="SM00656">
    <property type="entry name" value="Amb_all"/>
    <property type="match status" value="1"/>
</dbReference>
<dbReference type="Gene3D" id="2.160.20.10">
    <property type="entry name" value="Single-stranded right-handed beta-helix, Pectin lyase-like"/>
    <property type="match status" value="1"/>
</dbReference>
<organism evidence="5 8">
    <name type="scientific">Pectobacterium betavasculorum</name>
    <dbReference type="NCBI Taxonomy" id="55207"/>
    <lineage>
        <taxon>Bacteria</taxon>
        <taxon>Pseudomonadati</taxon>
        <taxon>Pseudomonadota</taxon>
        <taxon>Gammaproteobacteria</taxon>
        <taxon>Enterobacterales</taxon>
        <taxon>Pectobacteriaceae</taxon>
        <taxon>Pectobacterium</taxon>
    </lineage>
</organism>
<dbReference type="GO" id="GO:0000272">
    <property type="term" value="P:polysaccharide catabolic process"/>
    <property type="evidence" value="ECO:0007669"/>
    <property type="project" value="UniProtKB-KW"/>
</dbReference>
<dbReference type="InterPro" id="IPR011050">
    <property type="entry name" value="Pectin_lyase_fold/virulence"/>
</dbReference>
<dbReference type="RefSeq" id="WP_039307435.1">
    <property type="nucleotide sequence ID" value="NZ_JAODTE010000008.1"/>
</dbReference>
<evidence type="ECO:0000256" key="3">
    <source>
        <dbReference type="SAM" id="MobiDB-lite"/>
    </source>
</evidence>
<dbReference type="Pfam" id="PF00544">
    <property type="entry name" value="Pectate_lyase_4"/>
    <property type="match status" value="1"/>
</dbReference>
<feature type="domain" description="Pectate lyase" evidence="4">
    <location>
        <begin position="24"/>
        <end position="247"/>
    </location>
</feature>
<dbReference type="OrthoDB" id="6521850at2"/>
<dbReference type="Proteomes" id="UP000032869">
    <property type="component" value="Unassembled WGS sequence"/>
</dbReference>
<comment type="subcellular location">
    <subcellularLocation>
        <location evidence="2">Secreted</location>
    </subcellularLocation>
</comment>
<dbReference type="EMBL" id="JQHL01000012">
    <property type="protein sequence ID" value="KFX16713.1"/>
    <property type="molecule type" value="Genomic_DNA"/>
</dbReference>
<feature type="compositionally biased region" description="Basic and acidic residues" evidence="3">
    <location>
        <begin position="246"/>
        <end position="255"/>
    </location>
</feature>
<dbReference type="Proteomes" id="UP000032874">
    <property type="component" value="Unassembled WGS sequence"/>
</dbReference>
<sequence>MAYPTTNLTGIIGFAKAANVTGGSGGKVVTVNSLADFKSAVSGSTKTIVVLGASLKASALTKVVFGSNKTIVGSFGGANVLTNIHLRAESNSANVIFQNLVFKHDVSIKDNDDIQLYLNYGKGYWVDHCSWPGHTWSDSDGSLDKLIYIGEKADYITISNSLFSNHKYGCIFGHPADDNNSAYNGYPRLTICHNYYENIQVRAPGLMRYGYFHVFNNYVNKFNLAFTVAQNANVLSERNVFGTGAEKKGMVDDKGNGSTFTDNGSSPAAVASKSPAAKWTASSNYSYSLMTTAAAKSWVISNSGAQSSALKFPS</sequence>
<dbReference type="EMBL" id="JQHM01000001">
    <property type="protein sequence ID" value="KFX06852.1"/>
    <property type="molecule type" value="Genomic_DNA"/>
</dbReference>
<evidence type="ECO:0000256" key="1">
    <source>
        <dbReference type="ARBA" id="ARBA00023239"/>
    </source>
</evidence>
<dbReference type="SUPFAM" id="SSF51126">
    <property type="entry name" value="Pectin lyase-like"/>
    <property type="match status" value="1"/>
</dbReference>
<dbReference type="InterPro" id="IPR002022">
    <property type="entry name" value="Pec_lyase"/>
</dbReference>
<comment type="similarity">
    <text evidence="2">Belongs to the polysaccharide lyase 1 family.</text>
</comment>
<evidence type="ECO:0000313" key="6">
    <source>
        <dbReference type="EMBL" id="KFX16713.1"/>
    </source>
</evidence>
<name>A0A093RUL6_9GAMM</name>
<feature type="region of interest" description="Disordered" evidence="3">
    <location>
        <begin position="246"/>
        <end position="266"/>
    </location>
</feature>
<dbReference type="PANTHER" id="PTHR31683">
    <property type="entry name" value="PECTATE LYASE 18-RELATED"/>
    <property type="match status" value="1"/>
</dbReference>
<dbReference type="eggNOG" id="COG3866">
    <property type="taxonomic scope" value="Bacteria"/>
</dbReference>
<dbReference type="STRING" id="55207.KP22_01815"/>
<proteinExistence type="inferred from homology"/>
<dbReference type="InterPro" id="IPR045032">
    <property type="entry name" value="PEL"/>
</dbReference>
<dbReference type="InterPro" id="IPR012334">
    <property type="entry name" value="Pectin_lyas_fold"/>
</dbReference>
<evidence type="ECO:0000313" key="7">
    <source>
        <dbReference type="Proteomes" id="UP000032869"/>
    </source>
</evidence>
<dbReference type="PANTHER" id="PTHR31683:SF18">
    <property type="entry name" value="PECTATE LYASE 21-RELATED"/>
    <property type="match status" value="1"/>
</dbReference>
<keyword evidence="1 2" id="KW-0456">Lyase</keyword>